<dbReference type="Proteomes" id="UP000789405">
    <property type="component" value="Unassembled WGS sequence"/>
</dbReference>
<evidence type="ECO:0000313" key="2">
    <source>
        <dbReference type="Proteomes" id="UP000789405"/>
    </source>
</evidence>
<sequence>MESEELFGELFSNIAVYDDNITGSFEELFSNIAVHDNNAIGSFEDLFSKIAVCDDNSTGPFESDIAVYDNSSNKTINAPFAGQEFCSWDDLDRFILFYTKSQNFVSVICGSEYSDRICRNRQYACEHQGHSSTNKISIAKNQRKHVANVLDVGGKFKLVTEVGNINMRTQYQMLQNHVDCEAATLLNNLLERKAEDNR</sequence>
<dbReference type="EMBL" id="CAJVPY010017376">
    <property type="protein sequence ID" value="CAG8761658.1"/>
    <property type="molecule type" value="Genomic_DNA"/>
</dbReference>
<protein>
    <submittedName>
        <fullName evidence="1">20282_t:CDS:1</fullName>
    </submittedName>
</protein>
<reference evidence="1" key="1">
    <citation type="submission" date="2021-06" db="EMBL/GenBank/DDBJ databases">
        <authorList>
            <person name="Kallberg Y."/>
            <person name="Tangrot J."/>
            <person name="Rosling A."/>
        </authorList>
    </citation>
    <scope>NUCLEOTIDE SEQUENCE</scope>
    <source>
        <strain evidence="1">MA453B</strain>
    </source>
</reference>
<evidence type="ECO:0000313" key="1">
    <source>
        <dbReference type="EMBL" id="CAG8761658.1"/>
    </source>
</evidence>
<accession>A0A9N9NUK0</accession>
<keyword evidence="2" id="KW-1185">Reference proteome</keyword>
<name>A0A9N9NUK0_9GLOM</name>
<proteinExistence type="predicted"/>
<gene>
    <name evidence="1" type="ORF">DERYTH_LOCUS17873</name>
</gene>
<dbReference type="OrthoDB" id="2431228at2759"/>
<dbReference type="AlphaFoldDB" id="A0A9N9NUK0"/>
<organism evidence="1 2">
    <name type="scientific">Dentiscutata erythropus</name>
    <dbReference type="NCBI Taxonomy" id="1348616"/>
    <lineage>
        <taxon>Eukaryota</taxon>
        <taxon>Fungi</taxon>
        <taxon>Fungi incertae sedis</taxon>
        <taxon>Mucoromycota</taxon>
        <taxon>Glomeromycotina</taxon>
        <taxon>Glomeromycetes</taxon>
        <taxon>Diversisporales</taxon>
        <taxon>Gigasporaceae</taxon>
        <taxon>Dentiscutata</taxon>
    </lineage>
</organism>
<comment type="caution">
    <text evidence="1">The sequence shown here is derived from an EMBL/GenBank/DDBJ whole genome shotgun (WGS) entry which is preliminary data.</text>
</comment>